<dbReference type="Gene3D" id="2.30.30.40">
    <property type="entry name" value="SH3 Domains"/>
    <property type="match status" value="1"/>
</dbReference>
<evidence type="ECO:0000256" key="3">
    <source>
        <dbReference type="PROSITE-ProRule" id="PRU00168"/>
    </source>
</evidence>
<keyword evidence="10" id="KW-1185">Reference proteome</keyword>
<dbReference type="GO" id="GO:0005886">
    <property type="term" value="C:plasma membrane"/>
    <property type="evidence" value="ECO:0007669"/>
    <property type="project" value="TreeGrafter"/>
</dbReference>
<feature type="region of interest" description="Disordered" evidence="5">
    <location>
        <begin position="1"/>
        <end position="39"/>
    </location>
</feature>
<feature type="domain" description="N-terminal Ras-GEF" evidence="8">
    <location>
        <begin position="353"/>
        <end position="494"/>
    </location>
</feature>
<dbReference type="Pfam" id="PF00018">
    <property type="entry name" value="SH3_1"/>
    <property type="match status" value="1"/>
</dbReference>
<evidence type="ECO:0000259" key="7">
    <source>
        <dbReference type="PROSITE" id="PS50009"/>
    </source>
</evidence>
<dbReference type="PANTHER" id="PTHR23113">
    <property type="entry name" value="GUANINE NUCLEOTIDE EXCHANGE FACTOR"/>
    <property type="match status" value="1"/>
</dbReference>
<feature type="domain" description="Ras-GEF" evidence="7">
    <location>
        <begin position="523"/>
        <end position="752"/>
    </location>
</feature>
<name>A0A0D7A8U2_9AGAR</name>
<dbReference type="InterPro" id="IPR008937">
    <property type="entry name" value="Ras-like_GEF"/>
</dbReference>
<dbReference type="InterPro" id="IPR036028">
    <property type="entry name" value="SH3-like_dom_sf"/>
</dbReference>
<evidence type="ECO:0000259" key="6">
    <source>
        <dbReference type="PROSITE" id="PS50002"/>
    </source>
</evidence>
<sequence length="764" mass="84901">MIDPLPTLHPPCGSDSSPTDLSRSPSTLSVDSTASTTPPSFQDWPSYSVLCMYDFPSEDPDHLTFRKNEILDIVKEEPSGWWAAVRKDSDVVGWIPKAFVRPLADSMAERLLHIPEELRVAEYEAEQLYNSIPVYRDPHLYELDSPDSSHTTVVEPVAPLHISVSSSKNDVKPGWDASSKSLGMLSPSKPVTSAGLRRLPTYPRSPSTPVPNPPLPTPQASVVAPSTSVAMSPPTTRPLRPLPIPRQGASTPQQQSALETPKRSHMRSESVPLLSASAVRPLPVIGETASPCAKRLSMIDVTDDVASTSSPSVGGPLRARAESSAAASLAAIEQSPLPDYALPLHSDEIELDAEGQVRNATVRALVEKLTYDSHTKDPISKSEIERNEQFEKAFLITFRTFMTADELFDMLVDRYRFKPEGLSEADRPNWKDKCMLPTQRLVLSVLLSWLEDYRLLEEEPHIAQRLTNFLTLIMQPALLAQKAKSVIRTIERLTFAQPNASPLSPPRRKRKTRVHKGDLLRVDAADIAEQLCLIEFKLYDKITPQECLSQAKYSSGAPVSNITNFCATHDQLASWVKMTILNSESVSRRADMVDYWIKVAEKCRNLNNFSSMSAIVNALQSTVISRLQVTWSHTSRRAALDALVKRNDPTGGFSAYRALLAAVDGPCVPFIGMYLTDIVHIKDKFEDIDGRISFVQRQRWHEVISLMLRFQRKPYNIAESETTVSYISIALANGAQVEQAWFWDKGREVQNSELPPSDNSRGGS</sequence>
<dbReference type="PANTHER" id="PTHR23113:SF368">
    <property type="entry name" value="CELL DIVISION CONTROL PROTEIN 25"/>
    <property type="match status" value="1"/>
</dbReference>
<dbReference type="InterPro" id="IPR023578">
    <property type="entry name" value="Ras_GEF_dom_sf"/>
</dbReference>
<dbReference type="SUPFAM" id="SSF48366">
    <property type="entry name" value="Ras GEF"/>
    <property type="match status" value="1"/>
</dbReference>
<dbReference type="SMART" id="SM00147">
    <property type="entry name" value="RasGEF"/>
    <property type="match status" value="1"/>
</dbReference>
<dbReference type="Gene3D" id="1.10.840.10">
    <property type="entry name" value="Ras guanine-nucleotide exchange factors catalytic domain"/>
    <property type="match status" value="1"/>
</dbReference>
<evidence type="ECO:0000256" key="1">
    <source>
        <dbReference type="ARBA" id="ARBA00022443"/>
    </source>
</evidence>
<accession>A0A0D7A8U2</accession>
<proteinExistence type="predicted"/>
<evidence type="ECO:0000256" key="4">
    <source>
        <dbReference type="PROSITE-ProRule" id="PRU00192"/>
    </source>
</evidence>
<protein>
    <submittedName>
        <fullName evidence="9">Ras GEF</fullName>
    </submittedName>
</protein>
<dbReference type="Pfam" id="PF00618">
    <property type="entry name" value="RasGEF_N"/>
    <property type="match status" value="1"/>
</dbReference>
<dbReference type="PROSITE" id="PS50009">
    <property type="entry name" value="RASGEF_CAT"/>
    <property type="match status" value="1"/>
</dbReference>
<dbReference type="OrthoDB" id="10255964at2759"/>
<reference evidence="9 10" key="1">
    <citation type="journal article" date="2015" name="Fungal Genet. Biol.">
        <title>Evolution of novel wood decay mechanisms in Agaricales revealed by the genome sequences of Fistulina hepatica and Cylindrobasidium torrendii.</title>
        <authorList>
            <person name="Floudas D."/>
            <person name="Held B.W."/>
            <person name="Riley R."/>
            <person name="Nagy L.G."/>
            <person name="Koehler G."/>
            <person name="Ransdell A.S."/>
            <person name="Younus H."/>
            <person name="Chow J."/>
            <person name="Chiniquy J."/>
            <person name="Lipzen A."/>
            <person name="Tritt A."/>
            <person name="Sun H."/>
            <person name="Haridas S."/>
            <person name="LaButti K."/>
            <person name="Ohm R.A."/>
            <person name="Kues U."/>
            <person name="Blanchette R.A."/>
            <person name="Grigoriev I.V."/>
            <person name="Minto R.E."/>
            <person name="Hibbett D.S."/>
        </authorList>
    </citation>
    <scope>NUCLEOTIDE SEQUENCE [LARGE SCALE GENOMIC DNA]</scope>
    <source>
        <strain evidence="9 10">ATCC 64428</strain>
    </source>
</reference>
<evidence type="ECO:0000259" key="8">
    <source>
        <dbReference type="PROSITE" id="PS50212"/>
    </source>
</evidence>
<feature type="compositionally biased region" description="Polar residues" evidence="5">
    <location>
        <begin position="248"/>
        <end position="258"/>
    </location>
</feature>
<dbReference type="SMART" id="SM00229">
    <property type="entry name" value="RasGEFN"/>
    <property type="match status" value="1"/>
</dbReference>
<dbReference type="Gene3D" id="1.20.870.10">
    <property type="entry name" value="Son of sevenless (SoS) protein Chain: S domain 1"/>
    <property type="match status" value="1"/>
</dbReference>
<dbReference type="SMART" id="SM00326">
    <property type="entry name" value="SH3"/>
    <property type="match status" value="1"/>
</dbReference>
<dbReference type="CDD" id="cd00155">
    <property type="entry name" value="RasGEF"/>
    <property type="match status" value="1"/>
</dbReference>
<evidence type="ECO:0000313" key="9">
    <source>
        <dbReference type="EMBL" id="KIY46326.1"/>
    </source>
</evidence>
<dbReference type="Pfam" id="PF00617">
    <property type="entry name" value="RasGEF"/>
    <property type="match status" value="1"/>
</dbReference>
<evidence type="ECO:0000313" key="10">
    <source>
        <dbReference type="Proteomes" id="UP000054144"/>
    </source>
</evidence>
<dbReference type="SUPFAM" id="SSF50044">
    <property type="entry name" value="SH3-domain"/>
    <property type="match status" value="1"/>
</dbReference>
<dbReference type="GO" id="GO:0005085">
    <property type="term" value="F:guanyl-nucleotide exchange factor activity"/>
    <property type="evidence" value="ECO:0007669"/>
    <property type="project" value="UniProtKB-KW"/>
</dbReference>
<keyword evidence="2 3" id="KW-0344">Guanine-nucleotide releasing factor</keyword>
<dbReference type="InterPro" id="IPR001452">
    <property type="entry name" value="SH3_domain"/>
</dbReference>
<dbReference type="InterPro" id="IPR001895">
    <property type="entry name" value="RASGEF_cat_dom"/>
</dbReference>
<dbReference type="PROSITE" id="PS50002">
    <property type="entry name" value="SH3"/>
    <property type="match status" value="1"/>
</dbReference>
<organism evidence="9 10">
    <name type="scientific">Fistulina hepatica ATCC 64428</name>
    <dbReference type="NCBI Taxonomy" id="1128425"/>
    <lineage>
        <taxon>Eukaryota</taxon>
        <taxon>Fungi</taxon>
        <taxon>Dikarya</taxon>
        <taxon>Basidiomycota</taxon>
        <taxon>Agaricomycotina</taxon>
        <taxon>Agaricomycetes</taxon>
        <taxon>Agaricomycetidae</taxon>
        <taxon>Agaricales</taxon>
        <taxon>Fistulinaceae</taxon>
        <taxon>Fistulina</taxon>
    </lineage>
</organism>
<dbReference type="PROSITE" id="PS50212">
    <property type="entry name" value="RASGEF_NTER"/>
    <property type="match status" value="1"/>
</dbReference>
<dbReference type="AlphaFoldDB" id="A0A0D7A8U2"/>
<evidence type="ECO:0000256" key="2">
    <source>
        <dbReference type="ARBA" id="ARBA00022658"/>
    </source>
</evidence>
<feature type="region of interest" description="Disordered" evidence="5">
    <location>
        <begin position="165"/>
        <end position="269"/>
    </location>
</feature>
<gene>
    <name evidence="9" type="ORF">FISHEDRAFT_47496</name>
</gene>
<keyword evidence="1 4" id="KW-0728">SH3 domain</keyword>
<evidence type="ECO:0000256" key="5">
    <source>
        <dbReference type="SAM" id="MobiDB-lite"/>
    </source>
</evidence>
<dbReference type="GO" id="GO:0007265">
    <property type="term" value="P:Ras protein signal transduction"/>
    <property type="evidence" value="ECO:0007669"/>
    <property type="project" value="TreeGrafter"/>
</dbReference>
<dbReference type="Proteomes" id="UP000054144">
    <property type="component" value="Unassembled WGS sequence"/>
</dbReference>
<feature type="compositionally biased region" description="Polar residues" evidence="5">
    <location>
        <begin position="14"/>
        <end position="39"/>
    </location>
</feature>
<dbReference type="InterPro" id="IPR000651">
    <property type="entry name" value="Ras-like_Gua-exchang_fac_N"/>
</dbReference>
<dbReference type="EMBL" id="KN882035">
    <property type="protein sequence ID" value="KIY46326.1"/>
    <property type="molecule type" value="Genomic_DNA"/>
</dbReference>
<dbReference type="InterPro" id="IPR036964">
    <property type="entry name" value="RASGEF_cat_dom_sf"/>
</dbReference>
<feature type="compositionally biased region" description="Pro residues" evidence="5">
    <location>
        <begin position="206"/>
        <end position="217"/>
    </location>
</feature>
<feature type="domain" description="SH3" evidence="6">
    <location>
        <begin position="44"/>
        <end position="105"/>
    </location>
</feature>
<dbReference type="CDD" id="cd06224">
    <property type="entry name" value="REM"/>
    <property type="match status" value="1"/>
</dbReference>